<dbReference type="PRINTS" id="PR00116">
    <property type="entry name" value="ARGINASE"/>
</dbReference>
<dbReference type="Pfam" id="PF00491">
    <property type="entry name" value="Arginase"/>
    <property type="match status" value="1"/>
</dbReference>
<gene>
    <name evidence="5 10" type="primary">hutG</name>
    <name evidence="10" type="ORF">F8M49_01780</name>
</gene>
<keyword evidence="2 5" id="KW-0378">Hydrolase</keyword>
<comment type="similarity">
    <text evidence="5 7 8">Belongs to the arginase family.</text>
</comment>
<dbReference type="PANTHER" id="PTHR11358:SF35">
    <property type="entry name" value="FORMIMIDOYLGLUTAMASE"/>
    <property type="match status" value="1"/>
</dbReference>
<dbReference type="GO" id="GO:0050415">
    <property type="term" value="F:formimidoylglutamase activity"/>
    <property type="evidence" value="ECO:0007669"/>
    <property type="project" value="UniProtKB-EC"/>
</dbReference>
<organism evidence="10 11">
    <name type="scientific">Rhodococcus zopfii</name>
    <dbReference type="NCBI Taxonomy" id="43772"/>
    <lineage>
        <taxon>Bacteria</taxon>
        <taxon>Bacillati</taxon>
        <taxon>Actinomycetota</taxon>
        <taxon>Actinomycetes</taxon>
        <taxon>Mycobacteriales</taxon>
        <taxon>Nocardiaceae</taxon>
        <taxon>Rhodococcus</taxon>
    </lineage>
</organism>
<evidence type="ECO:0000256" key="1">
    <source>
        <dbReference type="ARBA" id="ARBA00022723"/>
    </source>
</evidence>
<dbReference type="NCBIfam" id="TIGR01227">
    <property type="entry name" value="hutG"/>
    <property type="match status" value="1"/>
</dbReference>
<dbReference type="PROSITE" id="PS51409">
    <property type="entry name" value="ARGINASE_2"/>
    <property type="match status" value="1"/>
</dbReference>
<keyword evidence="1 5" id="KW-0479">Metal-binding</keyword>
<protein>
    <recommendedName>
        <fullName evidence="5 6">Formimidoylglutamase</fullName>
        <ecNumber evidence="5 6">3.5.3.8</ecNumber>
    </recommendedName>
    <alternativeName>
        <fullName evidence="5">Formiminoglutamase</fullName>
    </alternativeName>
    <alternativeName>
        <fullName evidence="5">Formiminoglutamate hydrolase</fullName>
    </alternativeName>
</protein>
<evidence type="ECO:0000256" key="9">
    <source>
        <dbReference type="SAM" id="MobiDB-lite"/>
    </source>
</evidence>
<keyword evidence="11" id="KW-1185">Reference proteome</keyword>
<proteinExistence type="inferred from homology"/>
<feature type="binding site" evidence="5">
    <location>
        <position position="155"/>
    </location>
    <ligand>
        <name>Mn(2+)</name>
        <dbReference type="ChEBI" id="CHEBI:29035"/>
        <label>1</label>
    </ligand>
</feature>
<evidence type="ECO:0000256" key="3">
    <source>
        <dbReference type="ARBA" id="ARBA00022808"/>
    </source>
</evidence>
<evidence type="ECO:0000256" key="2">
    <source>
        <dbReference type="ARBA" id="ARBA00022801"/>
    </source>
</evidence>
<dbReference type="RefSeq" id="WP_072811356.1">
    <property type="nucleotide sequence ID" value="NZ_JAWKJJ010000001.1"/>
</dbReference>
<accession>A0ABU3WKE0</accession>
<dbReference type="PANTHER" id="PTHR11358">
    <property type="entry name" value="ARGINASE/AGMATINASE"/>
    <property type="match status" value="1"/>
</dbReference>
<sequence length="326" mass="34095">MILRTDVPAQPWTGRDDGPGEEHLRWHGAVTSWPDDPAAGTPALIGFRSDEGVRRNRGRPGAALGPVAVRAALASLALPPSGPSRVYDAGDVVVSGSDLEAAQHRLGVAITGMLDRGHPVAVLGGGHEVAFGTYLGVAASAAVRAGARCGVLNLDAHFDLRADTTPSSGTPFLQMARQERAHGRALRYAVVGIAQPSNTTALFTTATELGVRYLLDDECRIAHLPDVETFVGEFLATVDLVHLTVDLDVLPAAIAPGVSAPAAYGVPLEVVQHVCDLVARSGRLAVAEIAELNPAFDIDDRTARTAARLVHRLVTGRHTGRSIGAP</sequence>
<dbReference type="InterPro" id="IPR023696">
    <property type="entry name" value="Ureohydrolase_dom_sf"/>
</dbReference>
<feature type="binding site" evidence="5">
    <location>
        <position position="157"/>
    </location>
    <ligand>
        <name>Mn(2+)</name>
        <dbReference type="ChEBI" id="CHEBI:29035"/>
        <label>2</label>
    </ligand>
</feature>
<dbReference type="InterPro" id="IPR005923">
    <property type="entry name" value="HutG"/>
</dbReference>
<comment type="function">
    <text evidence="5">Catalyzes the conversion of N-formimidoyl-L-glutamate to L-glutamate and formamide.</text>
</comment>
<dbReference type="CDD" id="cd09988">
    <property type="entry name" value="Formimidoylglutamase"/>
    <property type="match status" value="1"/>
</dbReference>
<dbReference type="InterPro" id="IPR006035">
    <property type="entry name" value="Ureohydrolase"/>
</dbReference>
<evidence type="ECO:0000256" key="5">
    <source>
        <dbReference type="HAMAP-Rule" id="MF_00737"/>
    </source>
</evidence>
<name>A0ABU3WKE0_9NOCA</name>
<dbReference type="Proteomes" id="UP001275440">
    <property type="component" value="Unassembled WGS sequence"/>
</dbReference>
<keyword evidence="4 5" id="KW-0464">Manganese</keyword>
<evidence type="ECO:0000256" key="6">
    <source>
        <dbReference type="NCBIfam" id="TIGR01227"/>
    </source>
</evidence>
<evidence type="ECO:0000313" key="11">
    <source>
        <dbReference type="Proteomes" id="UP001275440"/>
    </source>
</evidence>
<dbReference type="SUPFAM" id="SSF52768">
    <property type="entry name" value="Arginase/deacetylase"/>
    <property type="match status" value="1"/>
</dbReference>
<comment type="cofactor">
    <cofactor evidence="5">
        <name>Mn(2+)</name>
        <dbReference type="ChEBI" id="CHEBI:29035"/>
    </cofactor>
    <text evidence="5">Binds 2 manganese ions per subunit.</text>
</comment>
<evidence type="ECO:0000313" key="10">
    <source>
        <dbReference type="EMBL" id="MDV2474459.1"/>
    </source>
</evidence>
<feature type="binding site" evidence="5">
    <location>
        <position position="248"/>
    </location>
    <ligand>
        <name>Mn(2+)</name>
        <dbReference type="ChEBI" id="CHEBI:29035"/>
        <label>2</label>
    </ligand>
</feature>
<comment type="catalytic activity">
    <reaction evidence="5">
        <text>N-formimidoyl-L-glutamate + H2O = formamide + L-glutamate</text>
        <dbReference type="Rhea" id="RHEA:22492"/>
        <dbReference type="ChEBI" id="CHEBI:15377"/>
        <dbReference type="ChEBI" id="CHEBI:16397"/>
        <dbReference type="ChEBI" id="CHEBI:29985"/>
        <dbReference type="ChEBI" id="CHEBI:58928"/>
        <dbReference type="EC" id="3.5.3.8"/>
    </reaction>
</comment>
<dbReference type="Gene3D" id="3.40.800.10">
    <property type="entry name" value="Ureohydrolase domain"/>
    <property type="match status" value="1"/>
</dbReference>
<evidence type="ECO:0000256" key="8">
    <source>
        <dbReference type="RuleBase" id="RU003684"/>
    </source>
</evidence>
<dbReference type="PROSITE" id="PS01053">
    <property type="entry name" value="ARGINASE_1"/>
    <property type="match status" value="1"/>
</dbReference>
<feature type="region of interest" description="Disordered" evidence="9">
    <location>
        <begin position="1"/>
        <end position="22"/>
    </location>
</feature>
<reference evidence="10 11" key="1">
    <citation type="submission" date="2019-10" db="EMBL/GenBank/DDBJ databases">
        <title>Draft Genome Assembly of Rhodococcus zopfii DSM44189.</title>
        <authorList>
            <person name="Sutton J.M."/>
            <person name="Akob D.M."/>
            <person name="Bushman T.J."/>
        </authorList>
    </citation>
    <scope>NUCLEOTIDE SEQUENCE [LARGE SCALE GENOMIC DNA]</scope>
    <source>
        <strain evidence="10 11">DSM 44189</strain>
    </source>
</reference>
<evidence type="ECO:0000256" key="7">
    <source>
        <dbReference type="PROSITE-ProRule" id="PRU00742"/>
    </source>
</evidence>
<feature type="binding site" evidence="5">
    <location>
        <position position="155"/>
    </location>
    <ligand>
        <name>Mn(2+)</name>
        <dbReference type="ChEBI" id="CHEBI:29035"/>
        <label>2</label>
    </ligand>
</feature>
<feature type="binding site" evidence="5">
    <location>
        <position position="246"/>
    </location>
    <ligand>
        <name>Mn(2+)</name>
        <dbReference type="ChEBI" id="CHEBI:29035"/>
        <label>2</label>
    </ligand>
</feature>
<dbReference type="EC" id="3.5.3.8" evidence="5 6"/>
<evidence type="ECO:0000256" key="4">
    <source>
        <dbReference type="ARBA" id="ARBA00023211"/>
    </source>
</evidence>
<feature type="binding site" evidence="5">
    <location>
        <position position="159"/>
    </location>
    <ligand>
        <name>Mn(2+)</name>
        <dbReference type="ChEBI" id="CHEBI:29035"/>
        <label>1</label>
    </ligand>
</feature>
<comment type="caution">
    <text evidence="10">The sequence shown here is derived from an EMBL/GenBank/DDBJ whole genome shotgun (WGS) entry which is preliminary data.</text>
</comment>
<comment type="pathway">
    <text evidence="5">Amino-acid degradation; L-histidine degradation into L-glutamate; L-glutamate from N-formimidoyl-L-glutamate (hydrolase route): step 1/1.</text>
</comment>
<feature type="binding site" evidence="5">
    <location>
        <position position="246"/>
    </location>
    <ligand>
        <name>Mn(2+)</name>
        <dbReference type="ChEBI" id="CHEBI:29035"/>
        <label>1</label>
    </ligand>
</feature>
<feature type="binding site" evidence="5">
    <location>
        <position position="127"/>
    </location>
    <ligand>
        <name>Mn(2+)</name>
        <dbReference type="ChEBI" id="CHEBI:29035"/>
        <label>1</label>
    </ligand>
</feature>
<keyword evidence="3 5" id="KW-0369">Histidine metabolism</keyword>
<dbReference type="HAMAP" id="MF_00737">
    <property type="entry name" value="Formimidoylglutam"/>
    <property type="match status" value="1"/>
</dbReference>
<dbReference type="EMBL" id="WBMO01000001">
    <property type="protein sequence ID" value="MDV2474459.1"/>
    <property type="molecule type" value="Genomic_DNA"/>
</dbReference>
<dbReference type="InterPro" id="IPR020855">
    <property type="entry name" value="Ureohydrolase_Mn_BS"/>
</dbReference>